<feature type="region of interest" description="Disordered" evidence="1">
    <location>
        <begin position="221"/>
        <end position="241"/>
    </location>
</feature>
<accession>A0A8C3MZE5</accession>
<evidence type="ECO:0000313" key="2">
    <source>
        <dbReference type="Ensembl" id="ENSCPVP00000013022.1"/>
    </source>
</evidence>
<feature type="region of interest" description="Disordered" evidence="1">
    <location>
        <begin position="55"/>
        <end position="200"/>
    </location>
</feature>
<sequence>MLHPRVSRIAVPVPKVCTHRSALPSAKHTLPVPNASPILRLMRYESSSFKMHYPLPRELPGAGAQRDRPRCPPPAADCPRAERLLSPRARPPQRAVPGAAHPSGSPATHRSQRRAERHRELTGRRRVPAGPGVWKLSASPQPPQRPQLGRGSRASVSGETSPVRAVRSRGTAPQRRERAVPPPPARGSRRTAGNRPRATPRCCADRAQRRNDHPGQVLHVRQNSGEQVGSLPRPSAGGVHRRRCPGCPWLEEILLPQNAPRPCGSD</sequence>
<reference evidence="2" key="3">
    <citation type="submission" date="2025-09" db="UniProtKB">
        <authorList>
            <consortium name="Ensembl"/>
        </authorList>
    </citation>
    <scope>IDENTIFICATION</scope>
</reference>
<dbReference type="Proteomes" id="UP000694382">
    <property type="component" value="Chromosome 5"/>
</dbReference>
<name>A0A8C3MZE5_GEOPR</name>
<dbReference type="AlphaFoldDB" id="A0A8C3MZE5"/>
<reference evidence="2" key="2">
    <citation type="submission" date="2025-08" db="UniProtKB">
        <authorList>
            <consortium name="Ensembl"/>
        </authorList>
    </citation>
    <scope>IDENTIFICATION</scope>
</reference>
<proteinExistence type="predicted"/>
<keyword evidence="3" id="KW-1185">Reference proteome</keyword>
<evidence type="ECO:0000256" key="1">
    <source>
        <dbReference type="SAM" id="MobiDB-lite"/>
    </source>
</evidence>
<feature type="compositionally biased region" description="Basic and acidic residues" evidence="1">
    <location>
        <begin position="113"/>
        <end position="123"/>
    </location>
</feature>
<evidence type="ECO:0000313" key="3">
    <source>
        <dbReference type="Proteomes" id="UP000694382"/>
    </source>
</evidence>
<dbReference type="Ensembl" id="ENSCPVT00000013606.2">
    <property type="protein sequence ID" value="ENSCPVP00000013022.1"/>
    <property type="gene ID" value="ENSCPVG00000009529.2"/>
</dbReference>
<organism evidence="2 3">
    <name type="scientific">Geospiza parvula</name>
    <name type="common">Small tree-finch</name>
    <name type="synonym">Camarhynchus parvulus</name>
    <dbReference type="NCBI Taxonomy" id="87175"/>
    <lineage>
        <taxon>Eukaryota</taxon>
        <taxon>Metazoa</taxon>
        <taxon>Chordata</taxon>
        <taxon>Craniata</taxon>
        <taxon>Vertebrata</taxon>
        <taxon>Euteleostomi</taxon>
        <taxon>Archelosauria</taxon>
        <taxon>Archosauria</taxon>
        <taxon>Dinosauria</taxon>
        <taxon>Saurischia</taxon>
        <taxon>Theropoda</taxon>
        <taxon>Coelurosauria</taxon>
        <taxon>Aves</taxon>
        <taxon>Neognathae</taxon>
        <taxon>Neoaves</taxon>
        <taxon>Telluraves</taxon>
        <taxon>Australaves</taxon>
        <taxon>Passeriformes</taxon>
        <taxon>Thraupidae</taxon>
        <taxon>Camarhynchus</taxon>
    </lineage>
</organism>
<protein>
    <submittedName>
        <fullName evidence="2">Uncharacterized protein</fullName>
    </submittedName>
</protein>
<reference evidence="2" key="1">
    <citation type="submission" date="2020-02" db="EMBL/GenBank/DDBJ databases">
        <authorList>
            <person name="Enbody D E."/>
            <person name="Pettersson E M."/>
        </authorList>
    </citation>
    <scope>NUCLEOTIDE SEQUENCE [LARGE SCALE GENOMIC DNA]</scope>
</reference>